<dbReference type="KEGG" id="vg:22112028"/>
<name>A0A096VKX7_9CAUD</name>
<dbReference type="RefSeq" id="YP_009103110.1">
    <property type="nucleotide sequence ID" value="NC_025455.1"/>
</dbReference>
<dbReference type="Proteomes" id="UP000030041">
    <property type="component" value="Segment"/>
</dbReference>
<evidence type="ECO:0000313" key="3">
    <source>
        <dbReference type="Proteomes" id="UP000030041"/>
    </source>
</evidence>
<gene>
    <name evidence="2" type="ORF">S-CBP2_0002</name>
</gene>
<dbReference type="EMBL" id="KC310806">
    <property type="protein sequence ID" value="AGK86708.1"/>
    <property type="molecule type" value="Genomic_DNA"/>
</dbReference>
<dbReference type="GeneID" id="22112028"/>
<reference evidence="2 3" key="2">
    <citation type="journal article" date="2015" name="PLoS ONE">
        <title>Comparative Genomic and Phylogenomic Analyses Reveal a Conserved Core Genome Shared by Estuarine and Oceanic Cyanopodoviruses.</title>
        <authorList>
            <person name="Huang S."/>
            <person name="Zhang S."/>
            <person name="Jiao N."/>
            <person name="Chen F."/>
        </authorList>
    </citation>
    <scope>NUCLEOTIDE SEQUENCE [LARGE SCALE GENOMIC DNA]</scope>
</reference>
<reference evidence="3" key="1">
    <citation type="submission" date="2012-12" db="EMBL/GenBank/DDBJ databases">
        <title>Genomics of marine cyanopodoviruses.</title>
        <authorList>
            <person name="Huang S."/>
            <person name="Chen F."/>
        </authorList>
    </citation>
    <scope>NUCLEOTIDE SEQUENCE [LARGE SCALE GENOMIC DNA]</scope>
</reference>
<feature type="compositionally biased region" description="Gly residues" evidence="1">
    <location>
        <begin position="26"/>
        <end position="38"/>
    </location>
</feature>
<sequence length="140" mass="15418">MWSRGRKSGPDNRSSPLPRHPASVMGGAGRGSPEGLGEGDPSRHTPGPMDAVSTIRKNRAERPAVYTNVDSLAAHLHLTERCLLETMTDTQTTWRVVGFDTKHDRHESHLYITDTKADAYATAIKLHPTLDVYFVEKAGQ</sequence>
<evidence type="ECO:0000313" key="2">
    <source>
        <dbReference type="EMBL" id="AGK86708.1"/>
    </source>
</evidence>
<keyword evidence="3" id="KW-1185">Reference proteome</keyword>
<accession>A0A096VKX7</accession>
<proteinExistence type="predicted"/>
<feature type="region of interest" description="Disordered" evidence="1">
    <location>
        <begin position="1"/>
        <end position="61"/>
    </location>
</feature>
<organism evidence="2 3">
    <name type="scientific">Synechococcus phage S-CBP2</name>
    <dbReference type="NCBI Taxonomy" id="756277"/>
    <lineage>
        <taxon>Viruses</taxon>
        <taxon>Duplodnaviria</taxon>
        <taxon>Heunggongvirae</taxon>
        <taxon>Uroviricota</taxon>
        <taxon>Caudoviricetes</taxon>
        <taxon>Autographivirales</taxon>
        <taxon>Kembevirus</taxon>
        <taxon>Kembevirus SCBP2</taxon>
    </lineage>
</organism>
<protein>
    <submittedName>
        <fullName evidence="2">Uncharacterized protein</fullName>
    </submittedName>
</protein>
<evidence type="ECO:0000256" key="1">
    <source>
        <dbReference type="SAM" id="MobiDB-lite"/>
    </source>
</evidence>